<feature type="domain" description="EF-hand" evidence="3">
    <location>
        <begin position="2"/>
        <end position="37"/>
    </location>
</feature>
<accession>A0A919GIU4</accession>
<comment type="caution">
    <text evidence="4">The sequence shown here is derived from an EMBL/GenBank/DDBJ whole genome shotgun (WGS) entry which is preliminary data.</text>
</comment>
<sequence length="74" mass="8063">MTGIDTARTVFDAFDVNGDGLLTAAEFRQVMAELGVATLTLEEAQALLDRQDTDADGTVSFDEFWNAYQRSGRG</sequence>
<reference evidence="4" key="2">
    <citation type="submission" date="2020-09" db="EMBL/GenBank/DDBJ databases">
        <authorList>
            <person name="Sun Q."/>
            <person name="Ohkuma M."/>
        </authorList>
    </citation>
    <scope>NUCLEOTIDE SEQUENCE</scope>
    <source>
        <strain evidence="4">JCM 5069</strain>
    </source>
</reference>
<dbReference type="PROSITE" id="PS50222">
    <property type="entry name" value="EF_HAND_2"/>
    <property type="match status" value="2"/>
</dbReference>
<dbReference type="InterPro" id="IPR002048">
    <property type="entry name" value="EF_hand_dom"/>
</dbReference>
<dbReference type="Pfam" id="PF13499">
    <property type="entry name" value="EF-hand_7"/>
    <property type="match status" value="1"/>
</dbReference>
<dbReference type="Proteomes" id="UP000603708">
    <property type="component" value="Unassembled WGS sequence"/>
</dbReference>
<evidence type="ECO:0000313" key="4">
    <source>
        <dbReference type="EMBL" id="GHH84796.1"/>
    </source>
</evidence>
<keyword evidence="2" id="KW-0677">Repeat</keyword>
<dbReference type="SMART" id="SM00054">
    <property type="entry name" value="EFh"/>
    <property type="match status" value="2"/>
</dbReference>
<feature type="domain" description="EF-hand" evidence="3">
    <location>
        <begin position="39"/>
        <end position="74"/>
    </location>
</feature>
<dbReference type="FunFam" id="1.10.238.10:FF:000003">
    <property type="entry name" value="Calmodulin A"/>
    <property type="match status" value="1"/>
</dbReference>
<dbReference type="InterPro" id="IPR039647">
    <property type="entry name" value="EF_hand_pair_protein_CML-like"/>
</dbReference>
<dbReference type="Gene3D" id="1.10.238.10">
    <property type="entry name" value="EF-hand"/>
    <property type="match status" value="1"/>
</dbReference>
<organism evidence="4 5">
    <name type="scientific">Streptomyces sulfonofaciens</name>
    <dbReference type="NCBI Taxonomy" id="68272"/>
    <lineage>
        <taxon>Bacteria</taxon>
        <taxon>Bacillati</taxon>
        <taxon>Actinomycetota</taxon>
        <taxon>Actinomycetes</taxon>
        <taxon>Kitasatosporales</taxon>
        <taxon>Streptomycetaceae</taxon>
        <taxon>Streptomyces</taxon>
    </lineage>
</organism>
<evidence type="ECO:0000256" key="1">
    <source>
        <dbReference type="ARBA" id="ARBA00022723"/>
    </source>
</evidence>
<evidence type="ECO:0000259" key="3">
    <source>
        <dbReference type="PROSITE" id="PS50222"/>
    </source>
</evidence>
<reference evidence="4" key="1">
    <citation type="journal article" date="2014" name="Int. J. Syst. Evol. Microbiol.">
        <title>Complete genome sequence of Corynebacterium casei LMG S-19264T (=DSM 44701T), isolated from a smear-ripened cheese.</title>
        <authorList>
            <consortium name="US DOE Joint Genome Institute (JGI-PGF)"/>
            <person name="Walter F."/>
            <person name="Albersmeier A."/>
            <person name="Kalinowski J."/>
            <person name="Ruckert C."/>
        </authorList>
    </citation>
    <scope>NUCLEOTIDE SEQUENCE</scope>
    <source>
        <strain evidence="4">JCM 5069</strain>
    </source>
</reference>
<dbReference type="SUPFAM" id="SSF47473">
    <property type="entry name" value="EF-hand"/>
    <property type="match status" value="1"/>
</dbReference>
<gene>
    <name evidence="4" type="ORF">GCM10018793_50350</name>
</gene>
<evidence type="ECO:0000256" key="2">
    <source>
        <dbReference type="ARBA" id="ARBA00022737"/>
    </source>
</evidence>
<dbReference type="InterPro" id="IPR018247">
    <property type="entry name" value="EF_Hand_1_Ca_BS"/>
</dbReference>
<dbReference type="GO" id="GO:0005509">
    <property type="term" value="F:calcium ion binding"/>
    <property type="evidence" value="ECO:0007669"/>
    <property type="project" value="InterPro"/>
</dbReference>
<keyword evidence="1" id="KW-0479">Metal-binding</keyword>
<proteinExistence type="predicted"/>
<dbReference type="CDD" id="cd00051">
    <property type="entry name" value="EFh"/>
    <property type="match status" value="1"/>
</dbReference>
<dbReference type="InterPro" id="IPR011992">
    <property type="entry name" value="EF-hand-dom_pair"/>
</dbReference>
<dbReference type="AlphaFoldDB" id="A0A919GIU4"/>
<keyword evidence="5" id="KW-1185">Reference proteome</keyword>
<name>A0A919GIU4_9ACTN</name>
<dbReference type="PROSITE" id="PS00018">
    <property type="entry name" value="EF_HAND_1"/>
    <property type="match status" value="2"/>
</dbReference>
<dbReference type="PANTHER" id="PTHR10891">
    <property type="entry name" value="EF-HAND CALCIUM-BINDING DOMAIN CONTAINING PROTEIN"/>
    <property type="match status" value="1"/>
</dbReference>
<evidence type="ECO:0000313" key="5">
    <source>
        <dbReference type="Proteomes" id="UP000603708"/>
    </source>
</evidence>
<dbReference type="EMBL" id="BNCD01000016">
    <property type="protein sequence ID" value="GHH84796.1"/>
    <property type="molecule type" value="Genomic_DNA"/>
</dbReference>
<protein>
    <submittedName>
        <fullName evidence="4">Calcium-binding protein</fullName>
    </submittedName>
</protein>